<evidence type="ECO:0000313" key="2">
    <source>
        <dbReference type="EMBL" id="AWB26471.1"/>
    </source>
</evidence>
<keyword evidence="1" id="KW-1133">Transmembrane helix</keyword>
<dbReference type="GO" id="GO:0008237">
    <property type="term" value="F:metallopeptidase activity"/>
    <property type="evidence" value="ECO:0007669"/>
    <property type="project" value="UniProtKB-KW"/>
</dbReference>
<organism evidence="2 3">
    <name type="scientific">Halococcoides cellulosivorans</name>
    <dbReference type="NCBI Taxonomy" id="1679096"/>
    <lineage>
        <taxon>Archaea</taxon>
        <taxon>Methanobacteriati</taxon>
        <taxon>Methanobacteriota</taxon>
        <taxon>Stenosarchaea group</taxon>
        <taxon>Halobacteria</taxon>
        <taxon>Halobacteriales</taxon>
        <taxon>Haloarculaceae</taxon>
        <taxon>Halococcoides</taxon>
    </lineage>
</organism>
<keyword evidence="2" id="KW-0482">Metalloprotease</keyword>
<feature type="transmembrane region" description="Helical" evidence="1">
    <location>
        <begin position="184"/>
        <end position="204"/>
    </location>
</feature>
<feature type="transmembrane region" description="Helical" evidence="1">
    <location>
        <begin position="17"/>
        <end position="35"/>
    </location>
</feature>
<sequence length="205" mass="21247">MADVPGPFDRQELRDLGAAWAALTVAFTMALDPAMQPPRIFDAAPTVIVEALLASAVVVGAGVIGHELAHKALARHYGQQAAFRATYPWLGLSILAGAAGWIVAAPGAVYHRGRITARQRGLIALAGPASNMAFAIGFAGLLVVPGLSRIAVLGLFVNLLLAGFNMLPAGPLDGRSVLDWHRGVYAVSALLTVGPAAAFMLLPLL</sequence>
<dbReference type="AlphaFoldDB" id="A0A2R4WY70"/>
<dbReference type="EMBL" id="CP028858">
    <property type="protein sequence ID" value="AWB26471.1"/>
    <property type="molecule type" value="Genomic_DNA"/>
</dbReference>
<dbReference type="InterPro" id="IPR052348">
    <property type="entry name" value="Metallopeptidase_M50B"/>
</dbReference>
<reference evidence="2 3" key="1">
    <citation type="submission" date="2018-04" db="EMBL/GenBank/DDBJ databases">
        <title>Halococcoides cellulosivorans gen. nov., sp. nov., an extremely halophilic cellulose-utilizing haloarchaeon from hypersaline lakes.</title>
        <authorList>
            <person name="Sorokin D.Y."/>
            <person name="Toshchakov S.V."/>
            <person name="Samarov N.I."/>
            <person name="Korzhenkov A."/>
            <person name="Kublanov I.V."/>
        </authorList>
    </citation>
    <scope>NUCLEOTIDE SEQUENCE [LARGE SCALE GENOMIC DNA]</scope>
    <source>
        <strain evidence="2 3">HArcel1</strain>
    </source>
</reference>
<keyword evidence="1" id="KW-0472">Membrane</keyword>
<keyword evidence="3" id="KW-1185">Reference proteome</keyword>
<keyword evidence="1" id="KW-0812">Transmembrane</keyword>
<dbReference type="PANTHER" id="PTHR35864">
    <property type="entry name" value="ZINC METALLOPROTEASE MJ0611-RELATED"/>
    <property type="match status" value="1"/>
</dbReference>
<proteinExistence type="predicted"/>
<name>A0A2R4WY70_9EURY</name>
<keyword evidence="2" id="KW-0645">Protease</keyword>
<feature type="transmembrane region" description="Helical" evidence="1">
    <location>
        <begin position="47"/>
        <end position="69"/>
    </location>
</feature>
<dbReference type="RefSeq" id="WP_108380840.1">
    <property type="nucleotide sequence ID" value="NZ_CP028858.1"/>
</dbReference>
<keyword evidence="2" id="KW-0378">Hydrolase</keyword>
<protein>
    <submittedName>
        <fullName evidence="2">Metalloprotease</fullName>
    </submittedName>
</protein>
<dbReference type="GO" id="GO:0006508">
    <property type="term" value="P:proteolysis"/>
    <property type="evidence" value="ECO:0007669"/>
    <property type="project" value="UniProtKB-KW"/>
</dbReference>
<dbReference type="GeneID" id="36511127"/>
<feature type="transmembrane region" description="Helical" evidence="1">
    <location>
        <begin position="150"/>
        <end position="172"/>
    </location>
</feature>
<evidence type="ECO:0000256" key="1">
    <source>
        <dbReference type="SAM" id="Phobius"/>
    </source>
</evidence>
<feature type="transmembrane region" description="Helical" evidence="1">
    <location>
        <begin position="122"/>
        <end position="144"/>
    </location>
</feature>
<feature type="transmembrane region" description="Helical" evidence="1">
    <location>
        <begin position="89"/>
        <end position="110"/>
    </location>
</feature>
<accession>A0A2R4WY70</accession>
<dbReference type="KEGG" id="harc:HARCEL1_01430"/>
<gene>
    <name evidence="2" type="ORF">HARCEL1_01430</name>
</gene>
<dbReference type="PANTHER" id="PTHR35864:SF1">
    <property type="entry name" value="ZINC METALLOPROTEASE YWHC-RELATED"/>
    <property type="match status" value="1"/>
</dbReference>
<evidence type="ECO:0000313" key="3">
    <source>
        <dbReference type="Proteomes" id="UP000244727"/>
    </source>
</evidence>
<dbReference type="Proteomes" id="UP000244727">
    <property type="component" value="Chromosome"/>
</dbReference>